<protein>
    <submittedName>
        <fullName evidence="1">Uncharacterized protein</fullName>
    </submittedName>
</protein>
<evidence type="ECO:0000313" key="2">
    <source>
        <dbReference type="Proteomes" id="UP000298030"/>
    </source>
</evidence>
<proteinExistence type="predicted"/>
<dbReference type="EMBL" id="QPFP01000102">
    <property type="protein sequence ID" value="TEB21788.1"/>
    <property type="molecule type" value="Genomic_DNA"/>
</dbReference>
<dbReference type="Proteomes" id="UP000298030">
    <property type="component" value="Unassembled WGS sequence"/>
</dbReference>
<comment type="caution">
    <text evidence="1">The sequence shown here is derived from an EMBL/GenBank/DDBJ whole genome shotgun (WGS) entry which is preliminary data.</text>
</comment>
<evidence type="ECO:0000313" key="1">
    <source>
        <dbReference type="EMBL" id="TEB21788.1"/>
    </source>
</evidence>
<keyword evidence="2" id="KW-1185">Reference proteome</keyword>
<sequence length="120" mass="12960">MSYNSPLASPGQYVTKINNLSNEAITIDQGVGNAKRDAADFASKYAGDFSLATDLKSKIEEFSDTWVRSLGQTRDAASSCSGWLDRVNNVFLSLINDIASDGDAKDVITEFNSLNRVCGL</sequence>
<dbReference type="AlphaFoldDB" id="A0A4Y7SJF1"/>
<accession>A0A4Y7SJF1</accession>
<name>A0A4Y7SJF1_COPMI</name>
<organism evidence="1 2">
    <name type="scientific">Coprinellus micaceus</name>
    <name type="common">Glistening ink-cap mushroom</name>
    <name type="synonym">Coprinus micaceus</name>
    <dbReference type="NCBI Taxonomy" id="71717"/>
    <lineage>
        <taxon>Eukaryota</taxon>
        <taxon>Fungi</taxon>
        <taxon>Dikarya</taxon>
        <taxon>Basidiomycota</taxon>
        <taxon>Agaricomycotina</taxon>
        <taxon>Agaricomycetes</taxon>
        <taxon>Agaricomycetidae</taxon>
        <taxon>Agaricales</taxon>
        <taxon>Agaricineae</taxon>
        <taxon>Psathyrellaceae</taxon>
        <taxon>Coprinellus</taxon>
    </lineage>
</organism>
<dbReference type="OrthoDB" id="2992109at2759"/>
<reference evidence="1 2" key="1">
    <citation type="journal article" date="2019" name="Nat. Ecol. Evol.">
        <title>Megaphylogeny resolves global patterns of mushroom evolution.</title>
        <authorList>
            <person name="Varga T."/>
            <person name="Krizsan K."/>
            <person name="Foldi C."/>
            <person name="Dima B."/>
            <person name="Sanchez-Garcia M."/>
            <person name="Sanchez-Ramirez S."/>
            <person name="Szollosi G.J."/>
            <person name="Szarkandi J.G."/>
            <person name="Papp V."/>
            <person name="Albert L."/>
            <person name="Andreopoulos W."/>
            <person name="Angelini C."/>
            <person name="Antonin V."/>
            <person name="Barry K.W."/>
            <person name="Bougher N.L."/>
            <person name="Buchanan P."/>
            <person name="Buyck B."/>
            <person name="Bense V."/>
            <person name="Catcheside P."/>
            <person name="Chovatia M."/>
            <person name="Cooper J."/>
            <person name="Damon W."/>
            <person name="Desjardin D."/>
            <person name="Finy P."/>
            <person name="Geml J."/>
            <person name="Haridas S."/>
            <person name="Hughes K."/>
            <person name="Justo A."/>
            <person name="Karasinski D."/>
            <person name="Kautmanova I."/>
            <person name="Kiss B."/>
            <person name="Kocsube S."/>
            <person name="Kotiranta H."/>
            <person name="LaButti K.M."/>
            <person name="Lechner B.E."/>
            <person name="Liimatainen K."/>
            <person name="Lipzen A."/>
            <person name="Lukacs Z."/>
            <person name="Mihaltcheva S."/>
            <person name="Morgado L.N."/>
            <person name="Niskanen T."/>
            <person name="Noordeloos M.E."/>
            <person name="Ohm R.A."/>
            <person name="Ortiz-Santana B."/>
            <person name="Ovrebo C."/>
            <person name="Racz N."/>
            <person name="Riley R."/>
            <person name="Savchenko A."/>
            <person name="Shiryaev A."/>
            <person name="Soop K."/>
            <person name="Spirin V."/>
            <person name="Szebenyi C."/>
            <person name="Tomsovsky M."/>
            <person name="Tulloss R.E."/>
            <person name="Uehling J."/>
            <person name="Grigoriev I.V."/>
            <person name="Vagvolgyi C."/>
            <person name="Papp T."/>
            <person name="Martin F.M."/>
            <person name="Miettinen O."/>
            <person name="Hibbett D.S."/>
            <person name="Nagy L.G."/>
        </authorList>
    </citation>
    <scope>NUCLEOTIDE SEQUENCE [LARGE SCALE GENOMIC DNA]</scope>
    <source>
        <strain evidence="1 2">FP101781</strain>
    </source>
</reference>
<gene>
    <name evidence="1" type="ORF">FA13DRAFT_1695597</name>
</gene>